<dbReference type="GO" id="GO:0003884">
    <property type="term" value="F:D-amino-acid oxidase activity"/>
    <property type="evidence" value="ECO:0007669"/>
    <property type="project" value="InterPro"/>
</dbReference>
<comment type="cofactor">
    <cofactor evidence="1 6">
        <name>FAD</name>
        <dbReference type="ChEBI" id="CHEBI:57692"/>
    </cofactor>
</comment>
<dbReference type="GO" id="GO:0019478">
    <property type="term" value="P:D-amino acid catabolic process"/>
    <property type="evidence" value="ECO:0007669"/>
    <property type="project" value="TreeGrafter"/>
</dbReference>
<gene>
    <name evidence="8" type="ORF">NEZAVI_LOCUS7523</name>
</gene>
<evidence type="ECO:0000256" key="3">
    <source>
        <dbReference type="ARBA" id="ARBA00022630"/>
    </source>
</evidence>
<evidence type="ECO:0000256" key="2">
    <source>
        <dbReference type="ARBA" id="ARBA00006730"/>
    </source>
</evidence>
<keyword evidence="4 6" id="KW-0274">FAD</keyword>
<dbReference type="Pfam" id="PF01266">
    <property type="entry name" value="DAO"/>
    <property type="match status" value="1"/>
</dbReference>
<evidence type="ECO:0000256" key="6">
    <source>
        <dbReference type="PIRSR" id="PIRSR000189-1"/>
    </source>
</evidence>
<keyword evidence="9" id="KW-1185">Reference proteome</keyword>
<feature type="binding site" evidence="6">
    <location>
        <begin position="43"/>
        <end position="44"/>
    </location>
    <ligand>
        <name>FAD</name>
        <dbReference type="ChEBI" id="CHEBI:57692"/>
    </ligand>
</feature>
<dbReference type="PANTHER" id="PTHR11530:SF17">
    <property type="entry name" value="RE49860P"/>
    <property type="match status" value="1"/>
</dbReference>
<accession>A0A9P0H976</accession>
<evidence type="ECO:0000256" key="4">
    <source>
        <dbReference type="ARBA" id="ARBA00022827"/>
    </source>
</evidence>
<evidence type="ECO:0000259" key="7">
    <source>
        <dbReference type="Pfam" id="PF01266"/>
    </source>
</evidence>
<evidence type="ECO:0000313" key="9">
    <source>
        <dbReference type="Proteomes" id="UP001152798"/>
    </source>
</evidence>
<evidence type="ECO:0000313" key="8">
    <source>
        <dbReference type="EMBL" id="CAH1397741.1"/>
    </source>
</evidence>
<protein>
    <recommendedName>
        <fullName evidence="7">FAD dependent oxidoreductase domain-containing protein</fullName>
    </recommendedName>
</protein>
<dbReference type="OrthoDB" id="2015447at2759"/>
<dbReference type="Gene3D" id="3.30.9.10">
    <property type="entry name" value="D-Amino Acid Oxidase, subunit A, domain 2"/>
    <property type="match status" value="1"/>
</dbReference>
<dbReference type="SUPFAM" id="SSF51971">
    <property type="entry name" value="Nucleotide-binding domain"/>
    <property type="match status" value="1"/>
</dbReference>
<evidence type="ECO:0000256" key="5">
    <source>
        <dbReference type="ARBA" id="ARBA00023002"/>
    </source>
</evidence>
<dbReference type="PIRSF" id="PIRSF000189">
    <property type="entry name" value="D-aa_oxidase"/>
    <property type="match status" value="1"/>
</dbReference>
<proteinExistence type="inferred from homology"/>
<feature type="binding site" evidence="6">
    <location>
        <position position="306"/>
    </location>
    <ligand>
        <name>D-dopa</name>
        <dbReference type="ChEBI" id="CHEBI:149689"/>
    </ligand>
</feature>
<dbReference type="PANTHER" id="PTHR11530">
    <property type="entry name" value="D-AMINO ACID OXIDASE"/>
    <property type="match status" value="1"/>
</dbReference>
<dbReference type="EMBL" id="OV725080">
    <property type="protein sequence ID" value="CAH1397741.1"/>
    <property type="molecule type" value="Genomic_DNA"/>
</dbReference>
<organism evidence="8 9">
    <name type="scientific">Nezara viridula</name>
    <name type="common">Southern green stink bug</name>
    <name type="synonym">Cimex viridulus</name>
    <dbReference type="NCBI Taxonomy" id="85310"/>
    <lineage>
        <taxon>Eukaryota</taxon>
        <taxon>Metazoa</taxon>
        <taxon>Ecdysozoa</taxon>
        <taxon>Arthropoda</taxon>
        <taxon>Hexapoda</taxon>
        <taxon>Insecta</taxon>
        <taxon>Pterygota</taxon>
        <taxon>Neoptera</taxon>
        <taxon>Paraneoptera</taxon>
        <taxon>Hemiptera</taxon>
        <taxon>Heteroptera</taxon>
        <taxon>Panheteroptera</taxon>
        <taxon>Pentatomomorpha</taxon>
        <taxon>Pentatomoidea</taxon>
        <taxon>Pentatomidae</taxon>
        <taxon>Pentatominae</taxon>
        <taxon>Nezara</taxon>
    </lineage>
</organism>
<feature type="domain" description="FAD dependent oxidoreductase" evidence="7">
    <location>
        <begin position="7"/>
        <end position="320"/>
    </location>
</feature>
<dbReference type="InterPro" id="IPR006181">
    <property type="entry name" value="D-amino_acid_oxidase_CS"/>
</dbReference>
<dbReference type="SUPFAM" id="SSF54373">
    <property type="entry name" value="FAD-linked reductases, C-terminal domain"/>
    <property type="match status" value="1"/>
</dbReference>
<feature type="binding site" evidence="6">
    <location>
        <begin position="305"/>
        <end position="310"/>
    </location>
    <ligand>
        <name>FAD</name>
        <dbReference type="ChEBI" id="CHEBI:57692"/>
    </ligand>
</feature>
<dbReference type="Gene3D" id="3.40.50.720">
    <property type="entry name" value="NAD(P)-binding Rossmann-like Domain"/>
    <property type="match status" value="1"/>
</dbReference>
<dbReference type="PROSITE" id="PS00677">
    <property type="entry name" value="DAO"/>
    <property type="match status" value="1"/>
</dbReference>
<sequence>MSECRIGVFGAGVVGLTTALELQQRIRNARVTVIADNFKEDTTSDRAAGIFSPATYFSGPTPEVSQEWINYSYNFYKELQNELGIGIRDLSGYVLSNRCYTETRNKYLETLLPVYRSVDGEELASIPTGDWKYASYLTTLLIECRQYQPWAMKRIRSNGGEIVSGKINSFSEVENFGKFDVVMNCTGLGARVLCNDKKLLPIRGQVFKVDAPWLDKFYYGGSDTYIIPGIWAATLGGTRNFNSWDTSVSRYDSACIWDKCTRIVPRLAKAPVLAEAVGLRPYRPIVRVEPEIINGLKVVHNYGHGGYGVTSAPGTAHTATSYAIDLLRGTSSKL</sequence>
<dbReference type="GO" id="GO:0071949">
    <property type="term" value="F:FAD binding"/>
    <property type="evidence" value="ECO:0007669"/>
    <property type="project" value="InterPro"/>
</dbReference>
<dbReference type="Proteomes" id="UP001152798">
    <property type="component" value="Chromosome 4"/>
</dbReference>
<name>A0A9P0H976_NEZVI</name>
<keyword evidence="5" id="KW-0560">Oxidoreductase</keyword>
<feature type="binding site" evidence="6">
    <location>
        <position position="280"/>
    </location>
    <ligand>
        <name>D-dopa</name>
        <dbReference type="ChEBI" id="CHEBI:149689"/>
    </ligand>
</feature>
<comment type="similarity">
    <text evidence="2">Belongs to the DAMOX/DASOX family.</text>
</comment>
<feature type="binding site" evidence="6">
    <location>
        <position position="225"/>
    </location>
    <ligand>
        <name>D-dopa</name>
        <dbReference type="ChEBI" id="CHEBI:149689"/>
    </ligand>
</feature>
<reference evidence="8" key="1">
    <citation type="submission" date="2022-01" db="EMBL/GenBank/DDBJ databases">
        <authorList>
            <person name="King R."/>
        </authorList>
    </citation>
    <scope>NUCLEOTIDE SEQUENCE</scope>
</reference>
<dbReference type="InterPro" id="IPR006076">
    <property type="entry name" value="FAD-dep_OxRdtase"/>
</dbReference>
<feature type="binding site" evidence="6">
    <location>
        <position position="186"/>
    </location>
    <ligand>
        <name>FAD</name>
        <dbReference type="ChEBI" id="CHEBI:57692"/>
    </ligand>
</feature>
<dbReference type="AlphaFoldDB" id="A0A9P0H976"/>
<dbReference type="InterPro" id="IPR023209">
    <property type="entry name" value="DAO"/>
</dbReference>
<dbReference type="GO" id="GO:0005737">
    <property type="term" value="C:cytoplasm"/>
    <property type="evidence" value="ECO:0007669"/>
    <property type="project" value="TreeGrafter"/>
</dbReference>
<evidence type="ECO:0000256" key="1">
    <source>
        <dbReference type="ARBA" id="ARBA00001974"/>
    </source>
</evidence>
<keyword evidence="3" id="KW-0285">Flavoprotein</keyword>